<feature type="compositionally biased region" description="Basic residues" evidence="1">
    <location>
        <begin position="1"/>
        <end position="12"/>
    </location>
</feature>
<dbReference type="Proteomes" id="UP001596091">
    <property type="component" value="Unassembled WGS sequence"/>
</dbReference>
<keyword evidence="3" id="KW-1185">Reference proteome</keyword>
<comment type="caution">
    <text evidence="2">The sequence shown here is derived from an EMBL/GenBank/DDBJ whole genome shotgun (WGS) entry which is preliminary data.</text>
</comment>
<evidence type="ECO:0000313" key="2">
    <source>
        <dbReference type="EMBL" id="MFC5862124.1"/>
    </source>
</evidence>
<organism evidence="2 3">
    <name type="scientific">Acidicapsa dinghuensis</name>
    <dbReference type="NCBI Taxonomy" id="2218256"/>
    <lineage>
        <taxon>Bacteria</taxon>
        <taxon>Pseudomonadati</taxon>
        <taxon>Acidobacteriota</taxon>
        <taxon>Terriglobia</taxon>
        <taxon>Terriglobales</taxon>
        <taxon>Acidobacteriaceae</taxon>
        <taxon>Acidicapsa</taxon>
    </lineage>
</organism>
<dbReference type="InterPro" id="IPR021513">
    <property type="entry name" value="Phage_RSL1_Orf186"/>
</dbReference>
<protein>
    <submittedName>
        <fullName evidence="2">DUF3175 domain-containing protein</fullName>
    </submittedName>
</protein>
<dbReference type="Pfam" id="PF11373">
    <property type="entry name" value="DUF3175"/>
    <property type="match status" value="1"/>
</dbReference>
<gene>
    <name evidence="2" type="ORF">ACFPT7_07460</name>
</gene>
<feature type="region of interest" description="Disordered" evidence="1">
    <location>
        <begin position="1"/>
        <end position="40"/>
    </location>
</feature>
<evidence type="ECO:0000256" key="1">
    <source>
        <dbReference type="SAM" id="MobiDB-lite"/>
    </source>
</evidence>
<name>A0ABW1EDT0_9BACT</name>
<reference evidence="3" key="1">
    <citation type="journal article" date="2019" name="Int. J. Syst. Evol. Microbiol.">
        <title>The Global Catalogue of Microorganisms (GCM) 10K type strain sequencing project: providing services to taxonomists for standard genome sequencing and annotation.</title>
        <authorList>
            <consortium name="The Broad Institute Genomics Platform"/>
            <consortium name="The Broad Institute Genome Sequencing Center for Infectious Disease"/>
            <person name="Wu L."/>
            <person name="Ma J."/>
        </authorList>
    </citation>
    <scope>NUCLEOTIDE SEQUENCE [LARGE SCALE GENOMIC DNA]</scope>
    <source>
        <strain evidence="3">JCM 4087</strain>
    </source>
</reference>
<dbReference type="RefSeq" id="WP_263338275.1">
    <property type="nucleotide sequence ID" value="NZ_JAGSYH010000004.1"/>
</dbReference>
<sequence>MATKKSAKKSAKKSSTPPSKRWSAKVTTDSTKPGPGLFKKSGKAIAEGLAKKAVSPKGPGQAMQMLSFYENRGGKNLSEERKRALEMAKTILRSKEGKATSKAATHKTPAKG</sequence>
<feature type="region of interest" description="Disordered" evidence="1">
    <location>
        <begin position="93"/>
        <end position="112"/>
    </location>
</feature>
<dbReference type="EMBL" id="JBHSPH010000002">
    <property type="protein sequence ID" value="MFC5862124.1"/>
    <property type="molecule type" value="Genomic_DNA"/>
</dbReference>
<proteinExistence type="predicted"/>
<accession>A0ABW1EDT0</accession>
<evidence type="ECO:0000313" key="3">
    <source>
        <dbReference type="Proteomes" id="UP001596091"/>
    </source>
</evidence>